<reference evidence="3" key="1">
    <citation type="submission" date="2011-06" db="EMBL/GenBank/DDBJ databases">
        <authorList>
            <consortium name="US DOE Joint Genome Institute (JGI-PGF)"/>
            <person name="Lucas S."/>
            <person name="Han J."/>
            <person name="Lapidus A."/>
            <person name="Cheng J.-F."/>
            <person name="Goodwin L."/>
            <person name="Pitluck S."/>
            <person name="Peters L."/>
            <person name="Land M.L."/>
            <person name="Hauser L."/>
            <person name="Vogl K."/>
            <person name="Liu Z."/>
            <person name="Overmann J."/>
            <person name="Frigaard N.-U."/>
            <person name="Bryant D.A."/>
            <person name="Woyke T.J."/>
        </authorList>
    </citation>
    <scope>NUCLEOTIDE SEQUENCE [LARGE SCALE GENOMIC DNA]</scope>
    <source>
        <strain evidence="3">970</strain>
    </source>
</reference>
<feature type="region of interest" description="Disordered" evidence="1">
    <location>
        <begin position="1"/>
        <end position="62"/>
    </location>
</feature>
<organism evidence="2 3">
    <name type="scientific">Thiorhodovibrio frisius</name>
    <dbReference type="NCBI Taxonomy" id="631362"/>
    <lineage>
        <taxon>Bacteria</taxon>
        <taxon>Pseudomonadati</taxon>
        <taxon>Pseudomonadota</taxon>
        <taxon>Gammaproteobacteria</taxon>
        <taxon>Chromatiales</taxon>
        <taxon>Chromatiaceae</taxon>
        <taxon>Thiorhodovibrio</taxon>
    </lineage>
</organism>
<reference evidence="2 3" key="2">
    <citation type="submission" date="2011-11" db="EMBL/GenBank/DDBJ databases">
        <authorList>
            <consortium name="US DOE Joint Genome Institute"/>
            <person name="Lucas S."/>
            <person name="Han J."/>
            <person name="Lapidus A."/>
            <person name="Cheng J.-F."/>
            <person name="Goodwin L."/>
            <person name="Pitluck S."/>
            <person name="Peters L."/>
            <person name="Ovchinnikova G."/>
            <person name="Zhang X."/>
            <person name="Detter J.C."/>
            <person name="Han C."/>
            <person name="Tapia R."/>
            <person name="Land M."/>
            <person name="Hauser L."/>
            <person name="Kyrpides N."/>
            <person name="Ivanova N."/>
            <person name="Pagani I."/>
            <person name="Vogl K."/>
            <person name="Liu Z."/>
            <person name="Overmann J."/>
            <person name="Frigaard N.-U."/>
            <person name="Bryant D."/>
            <person name="Woyke T."/>
        </authorList>
    </citation>
    <scope>NUCLEOTIDE SEQUENCE [LARGE SCALE GENOMIC DNA]</scope>
    <source>
        <strain evidence="2 3">970</strain>
    </source>
</reference>
<evidence type="ECO:0000256" key="1">
    <source>
        <dbReference type="SAM" id="MobiDB-lite"/>
    </source>
</evidence>
<dbReference type="Proteomes" id="UP000002964">
    <property type="component" value="Unassembled WGS sequence"/>
</dbReference>
<dbReference type="HOGENOM" id="CLU_1234527_0_0_6"/>
<dbReference type="OrthoDB" id="5772485at2"/>
<dbReference type="RefSeq" id="WP_009149864.1">
    <property type="nucleotide sequence ID" value="NZ_CP121471.1"/>
</dbReference>
<dbReference type="STRING" id="631362.Thi970DRAFT_03082"/>
<dbReference type="eggNOG" id="ENOG50334UX">
    <property type="taxonomic scope" value="Bacteria"/>
</dbReference>
<feature type="compositionally biased region" description="Polar residues" evidence="1">
    <location>
        <begin position="23"/>
        <end position="32"/>
    </location>
</feature>
<sequence>MSMAALAQRLKRAPVPRSPTPGNPQGTGQTRATADFSPGSPGSPENNKEARTSPAESRRWLVTTASGDALTVRYRPPVTLAKVQADYPGARIAPEPEPGGYPTFSYAAFPYAAKGSDSRAPEVACCYCWHFQRDAINPRGGLGRCAVNSPASHRNPALWPWPAAVHPCRDFRPTPEGDSQC</sequence>
<proteinExistence type="predicted"/>
<dbReference type="EMBL" id="JH603170">
    <property type="protein sequence ID" value="EIC19504.1"/>
    <property type="molecule type" value="Genomic_DNA"/>
</dbReference>
<keyword evidence="3" id="KW-1185">Reference proteome</keyword>
<gene>
    <name evidence="2" type="ORF">Thi970DRAFT_03082</name>
</gene>
<name>H8Z5F8_9GAMM</name>
<accession>H8Z5F8</accession>
<evidence type="ECO:0000313" key="2">
    <source>
        <dbReference type="EMBL" id="EIC19504.1"/>
    </source>
</evidence>
<evidence type="ECO:0000313" key="3">
    <source>
        <dbReference type="Proteomes" id="UP000002964"/>
    </source>
</evidence>
<dbReference type="AlphaFoldDB" id="H8Z5F8"/>
<protein>
    <submittedName>
        <fullName evidence="2">Uncharacterized protein</fullName>
    </submittedName>
</protein>
<feature type="compositionally biased region" description="Basic and acidic residues" evidence="1">
    <location>
        <begin position="46"/>
        <end position="59"/>
    </location>
</feature>